<dbReference type="Proteomes" id="UP001234202">
    <property type="component" value="Unassembled WGS sequence"/>
</dbReference>
<keyword evidence="2" id="KW-1185">Reference proteome</keyword>
<sequence>MYNRIWALGPKSLQHACVRAETQPSTWTLDPERPDNGVFIRGQRAARSANLTGALPAKYTFSFETKIARGGFGFQLDAGLSGTGPLSTINYTSYGYLPGASAFYLGATSIGIGGWQDQDAYYRNLKVTFPNGTVLYENPMNNEDILAEYGVLQNPFRLVCALPPSSSQCLDGPKRDRLVWLGDFYIGATSLAVSTADYDVHRGTLESSLQHASAAGAVGISNPMGINDKYAQAYVQTGSLILSDYQLDFLNSVYLYVRSTADINWLRNHWSTIQKQIQFSSSFVNPETQLWAPLNVFKGAPNGTAPSSQFVWTLHNMANLADSLGDSNSSAIYRQQANATAQAINQYLWNPTTGTYKVSLTDGNYSYIDMAMSIIAGVSTGNKTTSQLRKLGSLAYGLGYLQDSSVVGSNETTLSPYLGGYLLDALGIACRSKEMIFLLDNLWTLMAQPGEDYSGGAWEYVFPDGKPGLSVFTSLAHPWGSGATAALTRYALGLRPTTIGYTQWTFAPVELGLTHASGYIDTPHGEFKASWSTESGKLVITIQAPAGTTGVVIPHLAGTYKVGGKKGQTGQFTVQGGSKVTIKQE</sequence>
<reference evidence="1" key="1">
    <citation type="submission" date="2023-04" db="EMBL/GenBank/DDBJ databases">
        <title>Draft Genome sequencing of Naganishia species isolated from polar environments using Oxford Nanopore Technology.</title>
        <authorList>
            <person name="Leo P."/>
            <person name="Venkateswaran K."/>
        </authorList>
    </citation>
    <scope>NUCLEOTIDE SEQUENCE</scope>
    <source>
        <strain evidence="1">DBVPG 5303</strain>
    </source>
</reference>
<comment type="caution">
    <text evidence="1">The sequence shown here is derived from an EMBL/GenBank/DDBJ whole genome shotgun (WGS) entry which is preliminary data.</text>
</comment>
<name>A0ACC2XUQ7_9TREE</name>
<proteinExistence type="predicted"/>
<gene>
    <name evidence="1" type="ORF">QFC24_000015</name>
</gene>
<evidence type="ECO:0000313" key="1">
    <source>
        <dbReference type="EMBL" id="KAJ9127732.1"/>
    </source>
</evidence>
<accession>A0ACC2XUQ7</accession>
<evidence type="ECO:0000313" key="2">
    <source>
        <dbReference type="Proteomes" id="UP001234202"/>
    </source>
</evidence>
<protein>
    <submittedName>
        <fullName evidence="1">Uncharacterized protein</fullName>
    </submittedName>
</protein>
<organism evidence="1 2">
    <name type="scientific">Naganishia onofrii</name>
    <dbReference type="NCBI Taxonomy" id="1851511"/>
    <lineage>
        <taxon>Eukaryota</taxon>
        <taxon>Fungi</taxon>
        <taxon>Dikarya</taxon>
        <taxon>Basidiomycota</taxon>
        <taxon>Agaricomycotina</taxon>
        <taxon>Tremellomycetes</taxon>
        <taxon>Filobasidiales</taxon>
        <taxon>Filobasidiaceae</taxon>
        <taxon>Naganishia</taxon>
    </lineage>
</organism>
<dbReference type="EMBL" id="JASBWV010000001">
    <property type="protein sequence ID" value="KAJ9127732.1"/>
    <property type="molecule type" value="Genomic_DNA"/>
</dbReference>